<dbReference type="PANTHER" id="PTHR13947">
    <property type="entry name" value="GNAT FAMILY N-ACETYLTRANSFERASE"/>
    <property type="match status" value="1"/>
</dbReference>
<dbReference type="RefSeq" id="WP_341981196.1">
    <property type="nucleotide sequence ID" value="NZ_JBBYAF010000007.1"/>
</dbReference>
<dbReference type="EMBL" id="JBBYAF010000007">
    <property type="protein sequence ID" value="MEL3971669.1"/>
    <property type="molecule type" value="Genomic_DNA"/>
</dbReference>
<keyword evidence="4" id="KW-1185">Reference proteome</keyword>
<evidence type="ECO:0000259" key="2">
    <source>
        <dbReference type="PROSITE" id="PS51186"/>
    </source>
</evidence>
<evidence type="ECO:0000256" key="1">
    <source>
        <dbReference type="ARBA" id="ARBA00022679"/>
    </source>
</evidence>
<accession>A0ABU9K6H9</accession>
<dbReference type="SUPFAM" id="SSF55729">
    <property type="entry name" value="Acyl-CoA N-acyltransferases (Nat)"/>
    <property type="match status" value="1"/>
</dbReference>
<dbReference type="CDD" id="cd04301">
    <property type="entry name" value="NAT_SF"/>
    <property type="match status" value="1"/>
</dbReference>
<gene>
    <name evidence="3" type="ORF">AAEO50_05185</name>
</gene>
<name>A0ABU9K6H9_9BACI</name>
<protein>
    <submittedName>
        <fullName evidence="3">GNAT family N-acetyltransferase</fullName>
    </submittedName>
</protein>
<reference evidence="3 4" key="1">
    <citation type="submission" date="2024-04" db="EMBL/GenBank/DDBJ databases">
        <title>Bacillus oryzaecorticis sp. nov., a moderately halophilic bacterium isolated from rice husks.</title>
        <authorList>
            <person name="Zhu H.-S."/>
        </authorList>
    </citation>
    <scope>NUCLEOTIDE SEQUENCE [LARGE SCALE GENOMIC DNA]</scope>
    <source>
        <strain evidence="3 4">ZC255</strain>
    </source>
</reference>
<comment type="caution">
    <text evidence="3">The sequence shown here is derived from an EMBL/GenBank/DDBJ whole genome shotgun (WGS) entry which is preliminary data.</text>
</comment>
<sequence length="296" mass="33071">MSISIQPPANTEELVRFIEKVNRKKSSHVGYCGGEKEEILDTLLNDFSDLKLEDSFMVAYRDGSIVGAIGFDIDLEEITAEVWGPFVDEGEGWKDLAGSLWERSLVMLGKYEIKSVSFFLNQLNKNSIHFVSLLNGVHQGDHLILKAGKETIPKDGYCSGVSPYTPEHKAAFLTLHKESFPDTYYRGEEILDKLNNENQLLTAHGENGEFTGYVYLEASPQHGEGTIEYIAVSLTHRKKGVGVGLVKAALKRLFEIANINEISLCVSKENTKAINLYTSAGFVTEHELVYYQVQLK</sequence>
<proteinExistence type="predicted"/>
<organism evidence="3 4">
    <name type="scientific">Rossellomorea oryzaecorticis</name>
    <dbReference type="NCBI Taxonomy" id="1396505"/>
    <lineage>
        <taxon>Bacteria</taxon>
        <taxon>Bacillati</taxon>
        <taxon>Bacillota</taxon>
        <taxon>Bacilli</taxon>
        <taxon>Bacillales</taxon>
        <taxon>Bacillaceae</taxon>
        <taxon>Rossellomorea</taxon>
    </lineage>
</organism>
<evidence type="ECO:0000313" key="4">
    <source>
        <dbReference type="Proteomes" id="UP001389717"/>
    </source>
</evidence>
<dbReference type="InterPro" id="IPR050769">
    <property type="entry name" value="NAT_camello-type"/>
</dbReference>
<dbReference type="InterPro" id="IPR000182">
    <property type="entry name" value="GNAT_dom"/>
</dbReference>
<dbReference type="PANTHER" id="PTHR13947:SF37">
    <property type="entry name" value="LD18367P"/>
    <property type="match status" value="1"/>
</dbReference>
<dbReference type="InterPro" id="IPR016181">
    <property type="entry name" value="Acyl_CoA_acyltransferase"/>
</dbReference>
<dbReference type="Proteomes" id="UP001389717">
    <property type="component" value="Unassembled WGS sequence"/>
</dbReference>
<dbReference type="Pfam" id="PF00583">
    <property type="entry name" value="Acetyltransf_1"/>
    <property type="match status" value="1"/>
</dbReference>
<dbReference type="PROSITE" id="PS51186">
    <property type="entry name" value="GNAT"/>
    <property type="match status" value="1"/>
</dbReference>
<evidence type="ECO:0000313" key="3">
    <source>
        <dbReference type="EMBL" id="MEL3971669.1"/>
    </source>
</evidence>
<feature type="domain" description="N-acetyltransferase" evidence="2">
    <location>
        <begin position="159"/>
        <end position="296"/>
    </location>
</feature>
<keyword evidence="1" id="KW-0808">Transferase</keyword>
<dbReference type="Gene3D" id="3.40.630.30">
    <property type="match status" value="1"/>
</dbReference>